<dbReference type="EMBL" id="BAAAYK010000038">
    <property type="protein sequence ID" value="GAA3359624.1"/>
    <property type="molecule type" value="Genomic_DNA"/>
</dbReference>
<sequence length="68" mass="7320">MRSALRTSDRSTYTLRQTASILGVETATVSRAVRIGNLRAVLRRGRLVVPANSLTRLLGEPAENGGGR</sequence>
<reference evidence="3" key="1">
    <citation type="journal article" date="2019" name="Int. J. Syst. Evol. Microbiol.">
        <title>The Global Catalogue of Microorganisms (GCM) 10K type strain sequencing project: providing services to taxonomists for standard genome sequencing and annotation.</title>
        <authorList>
            <consortium name="The Broad Institute Genomics Platform"/>
            <consortium name="The Broad Institute Genome Sequencing Center for Infectious Disease"/>
            <person name="Wu L."/>
            <person name="Ma J."/>
        </authorList>
    </citation>
    <scope>NUCLEOTIDE SEQUENCE [LARGE SCALE GENOMIC DNA]</scope>
    <source>
        <strain evidence="3">JCM 9687</strain>
    </source>
</reference>
<name>A0ABP6RQY5_9PSEU</name>
<evidence type="ECO:0000313" key="2">
    <source>
        <dbReference type="EMBL" id="GAA3359624.1"/>
    </source>
</evidence>
<accession>A0ABP6RQY5</accession>
<dbReference type="Proteomes" id="UP001500483">
    <property type="component" value="Unassembled WGS sequence"/>
</dbReference>
<dbReference type="RefSeq" id="WP_344928088.1">
    <property type="nucleotide sequence ID" value="NZ_BAAAYK010000038.1"/>
</dbReference>
<comment type="caution">
    <text evidence="2">The sequence shown here is derived from an EMBL/GenBank/DDBJ whole genome shotgun (WGS) entry which is preliminary data.</text>
</comment>
<gene>
    <name evidence="2" type="ORF">GCM10020366_36380</name>
</gene>
<keyword evidence="3" id="KW-1185">Reference proteome</keyword>
<organism evidence="2 3">
    <name type="scientific">Saccharopolyspora gregorii</name>
    <dbReference type="NCBI Taxonomy" id="33914"/>
    <lineage>
        <taxon>Bacteria</taxon>
        <taxon>Bacillati</taxon>
        <taxon>Actinomycetota</taxon>
        <taxon>Actinomycetes</taxon>
        <taxon>Pseudonocardiales</taxon>
        <taxon>Pseudonocardiaceae</taxon>
        <taxon>Saccharopolyspora</taxon>
    </lineage>
</organism>
<proteinExistence type="predicted"/>
<dbReference type="Pfam" id="PF21531">
    <property type="entry name" value="Rv2175c_wHTH"/>
    <property type="match status" value="1"/>
</dbReference>
<protein>
    <recommendedName>
        <fullName evidence="1">DNA-binding protein Rv2175c wHTH domain-containing protein</fullName>
    </recommendedName>
</protein>
<dbReference type="InterPro" id="IPR048576">
    <property type="entry name" value="Rv2175c_wHTH"/>
</dbReference>
<evidence type="ECO:0000259" key="1">
    <source>
        <dbReference type="Pfam" id="PF21531"/>
    </source>
</evidence>
<feature type="domain" description="DNA-binding protein Rv2175c wHTH" evidence="1">
    <location>
        <begin position="8"/>
        <end position="52"/>
    </location>
</feature>
<evidence type="ECO:0000313" key="3">
    <source>
        <dbReference type="Proteomes" id="UP001500483"/>
    </source>
</evidence>